<sequence length="242" mass="27438">MRAHSICRKTLSSIMTRRQVHSFARVQKSPKEAFSIDSFEDFQGDDIPAGGHTKFRQQRETMHYLRLIEHEMPKLVAFRKPFVPPDLSKTPLIIRSVDFAGEEHPLVAKRSVVVPVARLPLVDEAAIHKVKLLAGVRWSPEPPKDSGFCAADTDAAKHGFVKISCEDFPKPAMNLKWISDTIDKLITEANNRSQDSFAGLPVDTRHIEAKTRKEKKGNHVYGRGNTRPSIRDFPKEWLPKQP</sequence>
<organism evidence="1 2">
    <name type="scientific">Hygrophoropsis aurantiaca</name>
    <dbReference type="NCBI Taxonomy" id="72124"/>
    <lineage>
        <taxon>Eukaryota</taxon>
        <taxon>Fungi</taxon>
        <taxon>Dikarya</taxon>
        <taxon>Basidiomycota</taxon>
        <taxon>Agaricomycotina</taxon>
        <taxon>Agaricomycetes</taxon>
        <taxon>Agaricomycetidae</taxon>
        <taxon>Boletales</taxon>
        <taxon>Coniophorineae</taxon>
        <taxon>Hygrophoropsidaceae</taxon>
        <taxon>Hygrophoropsis</taxon>
    </lineage>
</organism>
<evidence type="ECO:0000313" key="1">
    <source>
        <dbReference type="EMBL" id="KAH7910880.1"/>
    </source>
</evidence>
<reference evidence="1" key="1">
    <citation type="journal article" date="2021" name="New Phytol.">
        <title>Evolutionary innovations through gain and loss of genes in the ectomycorrhizal Boletales.</title>
        <authorList>
            <person name="Wu G."/>
            <person name="Miyauchi S."/>
            <person name="Morin E."/>
            <person name="Kuo A."/>
            <person name="Drula E."/>
            <person name="Varga T."/>
            <person name="Kohler A."/>
            <person name="Feng B."/>
            <person name="Cao Y."/>
            <person name="Lipzen A."/>
            <person name="Daum C."/>
            <person name="Hundley H."/>
            <person name="Pangilinan J."/>
            <person name="Johnson J."/>
            <person name="Barry K."/>
            <person name="LaButti K."/>
            <person name="Ng V."/>
            <person name="Ahrendt S."/>
            <person name="Min B."/>
            <person name="Choi I.G."/>
            <person name="Park H."/>
            <person name="Plett J.M."/>
            <person name="Magnuson J."/>
            <person name="Spatafora J.W."/>
            <person name="Nagy L.G."/>
            <person name="Henrissat B."/>
            <person name="Grigoriev I.V."/>
            <person name="Yang Z.L."/>
            <person name="Xu J."/>
            <person name="Martin F.M."/>
        </authorList>
    </citation>
    <scope>NUCLEOTIDE SEQUENCE</scope>
    <source>
        <strain evidence="1">ATCC 28755</strain>
    </source>
</reference>
<evidence type="ECO:0000313" key="2">
    <source>
        <dbReference type="Proteomes" id="UP000790377"/>
    </source>
</evidence>
<accession>A0ACB8AC37</accession>
<comment type="caution">
    <text evidence="1">The sequence shown here is derived from an EMBL/GenBank/DDBJ whole genome shotgun (WGS) entry which is preliminary data.</text>
</comment>
<name>A0ACB8AC37_9AGAM</name>
<protein>
    <submittedName>
        <fullName evidence="1">Mitochondrial ribosomal subunit protein-domain-containing protein</fullName>
    </submittedName>
</protein>
<dbReference type="Proteomes" id="UP000790377">
    <property type="component" value="Unassembled WGS sequence"/>
</dbReference>
<feature type="non-terminal residue" evidence="1">
    <location>
        <position position="242"/>
    </location>
</feature>
<proteinExistence type="predicted"/>
<keyword evidence="2" id="KW-1185">Reference proteome</keyword>
<gene>
    <name evidence="1" type="ORF">BJ138DRAFT_1187730</name>
</gene>
<dbReference type="EMBL" id="MU267697">
    <property type="protein sequence ID" value="KAH7910880.1"/>
    <property type="molecule type" value="Genomic_DNA"/>
</dbReference>